<keyword evidence="8" id="KW-1185">Reference proteome</keyword>
<evidence type="ECO:0000256" key="1">
    <source>
        <dbReference type="ARBA" id="ARBA00022723"/>
    </source>
</evidence>
<comment type="caution">
    <text evidence="7">The sequence shown here is derived from an EMBL/GenBank/DDBJ whole genome shotgun (WGS) entry which is preliminary data.</text>
</comment>
<feature type="zinc finger region" description="C3H1-type" evidence="4">
    <location>
        <begin position="85"/>
        <end position="112"/>
    </location>
</feature>
<evidence type="ECO:0000259" key="6">
    <source>
        <dbReference type="PROSITE" id="PS50103"/>
    </source>
</evidence>
<dbReference type="Gene3D" id="4.10.1000.10">
    <property type="entry name" value="Zinc finger, CCCH-type"/>
    <property type="match status" value="1"/>
</dbReference>
<dbReference type="GO" id="GO:0061630">
    <property type="term" value="F:ubiquitin protein ligase activity"/>
    <property type="evidence" value="ECO:0007669"/>
    <property type="project" value="InterPro"/>
</dbReference>
<feature type="domain" description="C3H1-type" evidence="6">
    <location>
        <begin position="55"/>
        <end position="82"/>
    </location>
</feature>
<evidence type="ECO:0000313" key="8">
    <source>
        <dbReference type="Proteomes" id="UP001306508"/>
    </source>
</evidence>
<dbReference type="InterPro" id="IPR000571">
    <property type="entry name" value="Znf_CCCH"/>
</dbReference>
<dbReference type="Pfam" id="PF14608">
    <property type="entry name" value="zf-CCCH_2"/>
    <property type="match status" value="1"/>
</dbReference>
<keyword evidence="2 4" id="KW-0863">Zinc-finger</keyword>
<evidence type="ECO:0000256" key="5">
    <source>
        <dbReference type="SAM" id="Coils"/>
    </source>
</evidence>
<dbReference type="PANTHER" id="PTHR11224:SF10">
    <property type="entry name" value="IP09428P-RELATED"/>
    <property type="match status" value="1"/>
</dbReference>
<name>A0AAN8A8M3_9SACH</name>
<keyword evidence="3 4" id="KW-0862">Zinc</keyword>
<dbReference type="GO" id="GO:0008270">
    <property type="term" value="F:zinc ion binding"/>
    <property type="evidence" value="ECO:0007669"/>
    <property type="project" value="UniProtKB-KW"/>
</dbReference>
<accession>A0AAN8A8M3</accession>
<dbReference type="GO" id="GO:0000209">
    <property type="term" value="P:protein polyubiquitination"/>
    <property type="evidence" value="ECO:0007669"/>
    <property type="project" value="InterPro"/>
</dbReference>
<dbReference type="AlphaFoldDB" id="A0AAN8A8M3"/>
<feature type="coiled-coil region" evidence="5">
    <location>
        <begin position="285"/>
        <end position="312"/>
    </location>
</feature>
<evidence type="ECO:0000256" key="2">
    <source>
        <dbReference type="ARBA" id="ARBA00022771"/>
    </source>
</evidence>
<dbReference type="InterPro" id="IPR036855">
    <property type="entry name" value="Znf_CCCH_sf"/>
</dbReference>
<evidence type="ECO:0000256" key="4">
    <source>
        <dbReference type="PROSITE-ProRule" id="PRU00723"/>
    </source>
</evidence>
<organism evidence="7 8">
    <name type="scientific">Arxiozyma heterogenica</name>
    <dbReference type="NCBI Taxonomy" id="278026"/>
    <lineage>
        <taxon>Eukaryota</taxon>
        <taxon>Fungi</taxon>
        <taxon>Dikarya</taxon>
        <taxon>Ascomycota</taxon>
        <taxon>Saccharomycotina</taxon>
        <taxon>Saccharomycetes</taxon>
        <taxon>Saccharomycetales</taxon>
        <taxon>Saccharomycetaceae</taxon>
        <taxon>Arxiozyma</taxon>
    </lineage>
</organism>
<sequence>MNYDHQKINNYQYYYQKNNNNSNINNNKTNFTPEKKQVILEHLLITKKSTQQTKNYSHVPCKFFKQGKCTAGSSCPFSHSLDFNEANKKPCKYFKFGNCKFGNKCANSHILSNKYISSSASTSTFAANKTSFSSRKFENNSSANTTTTTFTTTNNNINQFLSSLPKNNETLTTNYTYEYPAYNQLISRSSIPFTPPPSSSSCSSSLSCSSLDSPNNIILKYFDSFHSTTNNYNYNYSENNTNIYTNTNTATNNINKNFTPIMFTKIEEEEENRAGLEDIDSNDCYLHYSSILNDLEKEEEELEEENEFIYQQPPFQSPTYIQYQHFKFDDL</sequence>
<dbReference type="EMBL" id="JAWIZZ010000046">
    <property type="protein sequence ID" value="KAK5779730.1"/>
    <property type="molecule type" value="Genomic_DNA"/>
</dbReference>
<gene>
    <name evidence="7" type="ORF">RI543_002851</name>
</gene>
<dbReference type="Proteomes" id="UP001306508">
    <property type="component" value="Unassembled WGS sequence"/>
</dbReference>
<evidence type="ECO:0000313" key="7">
    <source>
        <dbReference type="EMBL" id="KAK5779730.1"/>
    </source>
</evidence>
<reference evidence="8" key="1">
    <citation type="submission" date="2023-07" db="EMBL/GenBank/DDBJ databases">
        <title>A draft genome of Kazachstania heterogenica Y-27499.</title>
        <authorList>
            <person name="Donic C."/>
            <person name="Kralova J.S."/>
            <person name="Fidel L."/>
            <person name="Ben-Dor S."/>
            <person name="Jung S."/>
        </authorList>
    </citation>
    <scope>NUCLEOTIDE SEQUENCE [LARGE SCALE GENOMIC DNA]</scope>
    <source>
        <strain evidence="8">Y27499</strain>
    </source>
</reference>
<keyword evidence="1 4" id="KW-0479">Metal-binding</keyword>
<feature type="domain" description="C3H1-type" evidence="6">
    <location>
        <begin position="85"/>
        <end position="112"/>
    </location>
</feature>
<dbReference type="SMART" id="SM00356">
    <property type="entry name" value="ZnF_C3H1"/>
    <property type="match status" value="2"/>
</dbReference>
<dbReference type="SUPFAM" id="SSF90229">
    <property type="entry name" value="CCCH zinc finger"/>
    <property type="match status" value="1"/>
</dbReference>
<dbReference type="InterPro" id="IPR045072">
    <property type="entry name" value="MKRN-like"/>
</dbReference>
<dbReference type="PROSITE" id="PS50103">
    <property type="entry name" value="ZF_C3H1"/>
    <property type="match status" value="2"/>
</dbReference>
<dbReference type="Pfam" id="PF00642">
    <property type="entry name" value="zf-CCCH"/>
    <property type="match status" value="1"/>
</dbReference>
<protein>
    <recommendedName>
        <fullName evidence="6">C3H1-type domain-containing protein</fullName>
    </recommendedName>
</protein>
<keyword evidence="5" id="KW-0175">Coiled coil</keyword>
<evidence type="ECO:0000256" key="3">
    <source>
        <dbReference type="ARBA" id="ARBA00022833"/>
    </source>
</evidence>
<feature type="zinc finger region" description="C3H1-type" evidence="4">
    <location>
        <begin position="55"/>
        <end position="82"/>
    </location>
</feature>
<dbReference type="PANTHER" id="PTHR11224">
    <property type="entry name" value="MAKORIN-RELATED"/>
    <property type="match status" value="1"/>
</dbReference>
<proteinExistence type="predicted"/>